<feature type="compositionally biased region" description="Low complexity" evidence="8">
    <location>
        <begin position="267"/>
        <end position="288"/>
    </location>
</feature>
<feature type="region of interest" description="Disordered" evidence="8">
    <location>
        <begin position="257"/>
        <end position="315"/>
    </location>
</feature>
<feature type="region of interest" description="Disordered" evidence="8">
    <location>
        <begin position="111"/>
        <end position="183"/>
    </location>
</feature>
<dbReference type="InterPro" id="IPR044788">
    <property type="entry name" value="X8_dom_prot"/>
</dbReference>
<dbReference type="Gene3D" id="3.30.40.10">
    <property type="entry name" value="Zinc/RING finger domain, C3HC4 (zinc finger)"/>
    <property type="match status" value="1"/>
</dbReference>
<dbReference type="PANTHER" id="PTHR31044:SF137">
    <property type="entry name" value="PLASMODESMATA CALLOSE-BINDING PROTEIN 2"/>
    <property type="match status" value="1"/>
</dbReference>
<keyword evidence="12" id="KW-1185">Reference proteome</keyword>
<evidence type="ECO:0000256" key="1">
    <source>
        <dbReference type="ARBA" id="ARBA00004609"/>
    </source>
</evidence>
<dbReference type="InterPro" id="IPR011011">
    <property type="entry name" value="Znf_FYVE_PHD"/>
</dbReference>
<comment type="caution">
    <text evidence="11">The sequence shown here is derived from an EMBL/GenBank/DDBJ whole genome shotgun (WGS) entry which is preliminary data.</text>
</comment>
<dbReference type="SUPFAM" id="SSF57903">
    <property type="entry name" value="FYVE/PHD zinc finger"/>
    <property type="match status" value="1"/>
</dbReference>
<feature type="compositionally biased region" description="Polar residues" evidence="8">
    <location>
        <begin position="142"/>
        <end position="156"/>
    </location>
</feature>
<gene>
    <name evidence="11" type="primary">A10p035730.1_BraROA</name>
    <name evidence="11" type="ORF">IGI04_041781</name>
</gene>
<evidence type="ECO:0000256" key="4">
    <source>
        <dbReference type="ARBA" id="ARBA00022729"/>
    </source>
</evidence>
<evidence type="ECO:0000259" key="10">
    <source>
        <dbReference type="SMART" id="SM00768"/>
    </source>
</evidence>
<feature type="compositionally biased region" description="Low complexity" evidence="8">
    <location>
        <begin position="130"/>
        <end position="141"/>
    </location>
</feature>
<reference evidence="11 12" key="1">
    <citation type="submission" date="2021-03" db="EMBL/GenBank/DDBJ databases">
        <authorList>
            <person name="King G.J."/>
            <person name="Bancroft I."/>
            <person name="Baten A."/>
            <person name="Bloomfield J."/>
            <person name="Borpatragohain P."/>
            <person name="He Z."/>
            <person name="Irish N."/>
            <person name="Irwin J."/>
            <person name="Liu K."/>
            <person name="Mauleon R.P."/>
            <person name="Moore J."/>
            <person name="Morris R."/>
            <person name="Ostergaard L."/>
            <person name="Wang B."/>
            <person name="Wells R."/>
        </authorList>
    </citation>
    <scope>NUCLEOTIDE SEQUENCE [LARGE SCALE GENOMIC DNA]</scope>
    <source>
        <strain evidence="11">R-o-18</strain>
        <tissue evidence="11">Leaf</tissue>
    </source>
</reference>
<keyword evidence="3" id="KW-0479">Metal-binding</keyword>
<evidence type="ECO:0000313" key="11">
    <source>
        <dbReference type="EMBL" id="KAG5377185.1"/>
    </source>
</evidence>
<dbReference type="Gene3D" id="1.20.58.1040">
    <property type="match status" value="1"/>
</dbReference>
<name>A0ABQ7KUR7_BRACM</name>
<feature type="signal peptide" evidence="9">
    <location>
        <begin position="1"/>
        <end position="19"/>
    </location>
</feature>
<keyword evidence="7" id="KW-0449">Lipoprotein</keyword>
<evidence type="ECO:0000256" key="3">
    <source>
        <dbReference type="ARBA" id="ARBA00022723"/>
    </source>
</evidence>
<organism evidence="11 12">
    <name type="scientific">Brassica rapa subsp. trilocularis</name>
    <dbReference type="NCBI Taxonomy" id="1813537"/>
    <lineage>
        <taxon>Eukaryota</taxon>
        <taxon>Viridiplantae</taxon>
        <taxon>Streptophyta</taxon>
        <taxon>Embryophyta</taxon>
        <taxon>Tracheophyta</taxon>
        <taxon>Spermatophyta</taxon>
        <taxon>Magnoliopsida</taxon>
        <taxon>eudicotyledons</taxon>
        <taxon>Gunneridae</taxon>
        <taxon>Pentapetalae</taxon>
        <taxon>rosids</taxon>
        <taxon>malvids</taxon>
        <taxon>Brassicales</taxon>
        <taxon>Brassicaceae</taxon>
        <taxon>Brassiceae</taxon>
        <taxon>Brassica</taxon>
    </lineage>
</organism>
<keyword evidence="2" id="KW-0336">GPI-anchor</keyword>
<keyword evidence="4 9" id="KW-0732">Signal</keyword>
<evidence type="ECO:0000256" key="8">
    <source>
        <dbReference type="SAM" id="MobiDB-lite"/>
    </source>
</evidence>
<dbReference type="InterPro" id="IPR013083">
    <property type="entry name" value="Znf_RING/FYVE/PHD"/>
</dbReference>
<keyword evidence="6" id="KW-0862">Zinc</keyword>
<proteinExistence type="predicted"/>
<keyword evidence="2" id="KW-0472">Membrane</keyword>
<evidence type="ECO:0000256" key="2">
    <source>
        <dbReference type="ARBA" id="ARBA00022622"/>
    </source>
</evidence>
<accession>A0ABQ7KUR7</accession>
<evidence type="ECO:0000256" key="7">
    <source>
        <dbReference type="ARBA" id="ARBA00023288"/>
    </source>
</evidence>
<keyword evidence="5" id="KW-0863">Zinc-finger</keyword>
<dbReference type="EMBL" id="JADBGQ010000010">
    <property type="protein sequence ID" value="KAG5377185.1"/>
    <property type="molecule type" value="Genomic_DNA"/>
</dbReference>
<sequence length="315" mass="32927">MAVLFLYLLSLLMAGHCSATWCVCKTGLSDSVLQRTLDYACGNGADCNPTHPKGSCFNPDNVRAHCSYAVNSFFQKKSQASESCNFTGTATPTTQDPSYSGCPFPSSVSVTGGGGSTTGGSGSTTGGGSSSTVTPGKSSPKGNSPITTFPGGNSPYTGSPFTGTPTTGLLGGNITDATGTGLNPDYSNENSGFEPCQVCGDIGFVDLIMTCFYCRDVREHTYCAKVHLMSPPDMWLCEVCRSSGRVLHVPSLVDKDTKDLTTDHGASGSKISGESSEKGSSSYTSPSKTNKPPFLAFPSPKRKRRTPRIPGEICF</sequence>
<evidence type="ECO:0000256" key="9">
    <source>
        <dbReference type="SAM" id="SignalP"/>
    </source>
</evidence>
<feature type="domain" description="X8" evidence="10">
    <location>
        <begin position="20"/>
        <end position="104"/>
    </location>
</feature>
<dbReference type="Proteomes" id="UP000823674">
    <property type="component" value="Chromosome A10"/>
</dbReference>
<feature type="compositionally biased region" description="Low complexity" evidence="8">
    <location>
        <begin position="157"/>
        <end position="168"/>
    </location>
</feature>
<feature type="compositionally biased region" description="Gly residues" evidence="8">
    <location>
        <begin position="111"/>
        <end position="129"/>
    </location>
</feature>
<feature type="chain" id="PRO_5045316866" description="X8 domain-containing protein" evidence="9">
    <location>
        <begin position="20"/>
        <end position="315"/>
    </location>
</feature>
<dbReference type="PANTHER" id="PTHR31044">
    <property type="entry name" value="BETA-1,3 GLUCANASE"/>
    <property type="match status" value="1"/>
</dbReference>
<protein>
    <recommendedName>
        <fullName evidence="10">X8 domain-containing protein</fullName>
    </recommendedName>
</protein>
<dbReference type="SMART" id="SM00768">
    <property type="entry name" value="X8"/>
    <property type="match status" value="1"/>
</dbReference>
<evidence type="ECO:0000256" key="6">
    <source>
        <dbReference type="ARBA" id="ARBA00022833"/>
    </source>
</evidence>
<dbReference type="Pfam" id="PF07983">
    <property type="entry name" value="X8"/>
    <property type="match status" value="1"/>
</dbReference>
<evidence type="ECO:0000256" key="5">
    <source>
        <dbReference type="ARBA" id="ARBA00022771"/>
    </source>
</evidence>
<comment type="subcellular location">
    <subcellularLocation>
        <location evidence="1">Cell membrane</location>
        <topology evidence="1">Lipid-anchor</topology>
        <topology evidence="1">GPI-anchor</topology>
    </subcellularLocation>
</comment>
<dbReference type="InterPro" id="IPR012946">
    <property type="entry name" value="X8"/>
</dbReference>
<evidence type="ECO:0000313" key="12">
    <source>
        <dbReference type="Proteomes" id="UP000823674"/>
    </source>
</evidence>
<keyword evidence="2" id="KW-0325">Glycoprotein</keyword>